<proteinExistence type="predicted"/>
<dbReference type="GO" id="GO:0006313">
    <property type="term" value="P:DNA transposition"/>
    <property type="evidence" value="ECO:0007669"/>
    <property type="project" value="InterPro"/>
</dbReference>
<dbReference type="AlphaFoldDB" id="A0A845QJI2"/>
<comment type="caution">
    <text evidence="2">The sequence shown here is derived from an EMBL/GenBank/DDBJ whole genome shotgun (WGS) entry which is preliminary data.</text>
</comment>
<evidence type="ECO:0000313" key="2">
    <source>
        <dbReference type="EMBL" id="NBH62280.1"/>
    </source>
</evidence>
<dbReference type="EMBL" id="QXWK01000021">
    <property type="protein sequence ID" value="NBH62280.1"/>
    <property type="molecule type" value="Genomic_DNA"/>
</dbReference>
<protein>
    <submittedName>
        <fullName evidence="2">IS4/IS5 family transposase</fullName>
    </submittedName>
</protein>
<dbReference type="Pfam" id="PF01609">
    <property type="entry name" value="DDE_Tnp_1"/>
    <property type="match status" value="1"/>
</dbReference>
<evidence type="ECO:0000259" key="1">
    <source>
        <dbReference type="Pfam" id="PF01609"/>
    </source>
</evidence>
<dbReference type="SUPFAM" id="SSF53098">
    <property type="entry name" value="Ribonuclease H-like"/>
    <property type="match status" value="1"/>
</dbReference>
<dbReference type="GO" id="GO:0003677">
    <property type="term" value="F:DNA binding"/>
    <property type="evidence" value="ECO:0007669"/>
    <property type="project" value="InterPro"/>
</dbReference>
<name>A0A845QJI2_9FIRM</name>
<dbReference type="Proteomes" id="UP000446866">
    <property type="component" value="Unassembled WGS sequence"/>
</dbReference>
<accession>A0A845QJI2</accession>
<keyword evidence="3" id="KW-1185">Reference proteome</keyword>
<dbReference type="InterPro" id="IPR012337">
    <property type="entry name" value="RNaseH-like_sf"/>
</dbReference>
<feature type="domain" description="Transposase IS4-like" evidence="1">
    <location>
        <begin position="2"/>
        <end position="151"/>
    </location>
</feature>
<dbReference type="GO" id="GO:0004803">
    <property type="term" value="F:transposase activity"/>
    <property type="evidence" value="ECO:0007669"/>
    <property type="project" value="InterPro"/>
</dbReference>
<organism evidence="2 3">
    <name type="scientific">Anaerotruncus colihominis</name>
    <dbReference type="NCBI Taxonomy" id="169435"/>
    <lineage>
        <taxon>Bacteria</taxon>
        <taxon>Bacillati</taxon>
        <taxon>Bacillota</taxon>
        <taxon>Clostridia</taxon>
        <taxon>Eubacteriales</taxon>
        <taxon>Oscillospiraceae</taxon>
        <taxon>Anaerotruncus</taxon>
    </lineage>
</organism>
<gene>
    <name evidence="2" type="ORF">D0435_11515</name>
</gene>
<sequence>MAVDGSDIQIATNLNNKDSLFQIAEGAKPYNLLHLNALYNLKSHTYEDAVVFKRKEAGENKALTEMVDRSALQGNVIVIADRGYEAYNNMAHIQEKGGFYLIRVKDFNQYSSGILHGLELPDTDEFPADTLKQLYGMRWGIETSFRDLKYTVFF</sequence>
<dbReference type="PANTHER" id="PTHR33258:SF1">
    <property type="entry name" value="TRANSPOSASE INSL FOR INSERTION SEQUENCE ELEMENT IS186A-RELATED"/>
    <property type="match status" value="1"/>
</dbReference>
<dbReference type="PANTHER" id="PTHR33258">
    <property type="entry name" value="TRANSPOSASE INSL FOR INSERTION SEQUENCE ELEMENT IS186A-RELATED"/>
    <property type="match status" value="1"/>
</dbReference>
<evidence type="ECO:0000313" key="3">
    <source>
        <dbReference type="Proteomes" id="UP000446866"/>
    </source>
</evidence>
<dbReference type="InterPro" id="IPR002559">
    <property type="entry name" value="Transposase_11"/>
</dbReference>
<reference evidence="2 3" key="1">
    <citation type="submission" date="2018-08" db="EMBL/GenBank/DDBJ databases">
        <title>Murine metabolic-syndrome-specific gut microbial biobank.</title>
        <authorList>
            <person name="Liu C."/>
        </authorList>
    </citation>
    <scope>NUCLEOTIDE SEQUENCE [LARGE SCALE GENOMIC DNA]</scope>
    <source>
        <strain evidence="2 3">28</strain>
    </source>
</reference>